<dbReference type="OrthoDB" id="880927at2"/>
<reference evidence="1 2" key="1">
    <citation type="submission" date="2016-10" db="EMBL/GenBank/DDBJ databases">
        <authorList>
            <person name="de Groot N.N."/>
        </authorList>
    </citation>
    <scope>NUCLEOTIDE SEQUENCE [LARGE SCALE GENOMIC DNA]</scope>
    <source>
        <strain evidence="1 2">DSM 18684</strain>
    </source>
</reference>
<keyword evidence="2" id="KW-1185">Reference proteome</keyword>
<dbReference type="AlphaFoldDB" id="A0A1I3AEV2"/>
<evidence type="ECO:0000313" key="1">
    <source>
        <dbReference type="EMBL" id="SFH48583.1"/>
    </source>
</evidence>
<name>A0A1I3AEV2_9SPHI</name>
<proteinExistence type="predicted"/>
<organism evidence="1 2">
    <name type="scientific">Pedobacter insulae</name>
    <dbReference type="NCBI Taxonomy" id="414048"/>
    <lineage>
        <taxon>Bacteria</taxon>
        <taxon>Pseudomonadati</taxon>
        <taxon>Bacteroidota</taxon>
        <taxon>Sphingobacteriia</taxon>
        <taxon>Sphingobacteriales</taxon>
        <taxon>Sphingobacteriaceae</taxon>
        <taxon>Pedobacter</taxon>
    </lineage>
</organism>
<sequence length="188" mass="20654">MARSINNPIMQGATGKVGKITFRRTIFGTVMANMPDYERTKVPTADQLAFRQRFKLGTQYIKARMEDPLFKERYAAIAKPGRSAYTTAFADFMSPPKIHLLDISLYQGQIGDTIRVNATDNFGIETVQVQIKDLAGVIIETGIATFDLLSADFTYLAASENASLVGSKIEVTVTDFSGAKTIQEATII</sequence>
<dbReference type="EMBL" id="FOPP01000014">
    <property type="protein sequence ID" value="SFH48583.1"/>
    <property type="molecule type" value="Genomic_DNA"/>
</dbReference>
<evidence type="ECO:0000313" key="2">
    <source>
        <dbReference type="Proteomes" id="UP000199666"/>
    </source>
</evidence>
<dbReference type="RefSeq" id="WP_090997920.1">
    <property type="nucleotide sequence ID" value="NZ_FOPP01000014.1"/>
</dbReference>
<accession>A0A1I3AEV2</accession>
<dbReference type="STRING" id="414048.SAMN04489864_11455"/>
<dbReference type="Proteomes" id="UP000199666">
    <property type="component" value="Unassembled WGS sequence"/>
</dbReference>
<gene>
    <name evidence="1" type="ORF">SAMN04489864_11455</name>
</gene>
<protein>
    <submittedName>
        <fullName evidence="1">Uncharacterized protein</fullName>
    </submittedName>
</protein>